<keyword evidence="4" id="KW-1185">Reference proteome</keyword>
<evidence type="ECO:0000313" key="4">
    <source>
        <dbReference type="Proteomes" id="UP001239445"/>
    </source>
</evidence>
<dbReference type="InterPro" id="IPR011990">
    <property type="entry name" value="TPR-like_helical_dom_sf"/>
</dbReference>
<feature type="repeat" description="TPR" evidence="1">
    <location>
        <begin position="164"/>
        <end position="197"/>
    </location>
</feature>
<reference evidence="3" key="1">
    <citation type="submission" date="2023-06" db="EMBL/GenBank/DDBJ databases">
        <title>Genome-scale phylogeny and comparative genomics of the fungal order Sordariales.</title>
        <authorList>
            <consortium name="Lawrence Berkeley National Laboratory"/>
            <person name="Hensen N."/>
            <person name="Bonometti L."/>
            <person name="Westerberg I."/>
            <person name="Brannstrom I.O."/>
            <person name="Guillou S."/>
            <person name="Cros-Aarteil S."/>
            <person name="Calhoun S."/>
            <person name="Haridas S."/>
            <person name="Kuo A."/>
            <person name="Mondo S."/>
            <person name="Pangilinan J."/>
            <person name="Riley R."/>
            <person name="Labutti K."/>
            <person name="Andreopoulos B."/>
            <person name="Lipzen A."/>
            <person name="Chen C."/>
            <person name="Yanf M."/>
            <person name="Daum C."/>
            <person name="Ng V."/>
            <person name="Clum A."/>
            <person name="Steindorff A."/>
            <person name="Ohm R."/>
            <person name="Martin F."/>
            <person name="Silar P."/>
            <person name="Natvig D."/>
            <person name="Lalanne C."/>
            <person name="Gautier V."/>
            <person name="Ament-Velasquez S.L."/>
            <person name="Kruys A."/>
            <person name="Hutchinson M.I."/>
            <person name="Powell A.J."/>
            <person name="Barry K."/>
            <person name="Miller A.N."/>
            <person name="Grigoriev I.V."/>
            <person name="Debuchy R."/>
            <person name="Gladieux P."/>
            <person name="Thoren M.H."/>
            <person name="Johannesson H."/>
        </authorList>
    </citation>
    <scope>NUCLEOTIDE SEQUENCE</scope>
    <source>
        <strain evidence="3">PSN4</strain>
    </source>
</reference>
<keyword evidence="1" id="KW-0802">TPR repeat</keyword>
<dbReference type="InterPro" id="IPR019734">
    <property type="entry name" value="TPR_rpt"/>
</dbReference>
<feature type="domain" description="SET" evidence="2">
    <location>
        <begin position="315"/>
        <end position="510"/>
    </location>
</feature>
<dbReference type="PROSITE" id="PS50005">
    <property type="entry name" value="TPR"/>
    <property type="match status" value="1"/>
</dbReference>
<evidence type="ECO:0000313" key="3">
    <source>
        <dbReference type="EMBL" id="KAK1754186.1"/>
    </source>
</evidence>
<dbReference type="AlphaFoldDB" id="A0AAJ0B9J4"/>
<comment type="caution">
    <text evidence="3">The sequence shown here is derived from an EMBL/GenBank/DDBJ whole genome shotgun (WGS) entry which is preliminary data.</text>
</comment>
<dbReference type="Gene3D" id="2.170.270.10">
    <property type="entry name" value="SET domain"/>
    <property type="match status" value="1"/>
</dbReference>
<dbReference type="PANTHER" id="PTHR47643">
    <property type="entry name" value="TPR DOMAIN PROTEIN (AFU_ORTHOLOGUE AFUA_5G12710)"/>
    <property type="match status" value="1"/>
</dbReference>
<dbReference type="Gene3D" id="1.25.40.10">
    <property type="entry name" value="Tetratricopeptide repeat domain"/>
    <property type="match status" value="1"/>
</dbReference>
<dbReference type="PANTHER" id="PTHR47643:SF2">
    <property type="entry name" value="TPR DOMAIN PROTEIN (AFU_ORTHOLOGUE AFUA_5G12710)"/>
    <property type="match status" value="1"/>
</dbReference>
<evidence type="ECO:0000256" key="1">
    <source>
        <dbReference type="PROSITE-ProRule" id="PRU00339"/>
    </source>
</evidence>
<dbReference type="SUPFAM" id="SSF82199">
    <property type="entry name" value="SET domain"/>
    <property type="match status" value="1"/>
</dbReference>
<protein>
    <recommendedName>
        <fullName evidence="2">SET domain-containing protein</fullName>
    </recommendedName>
</protein>
<dbReference type="PROSITE" id="PS50280">
    <property type="entry name" value="SET"/>
    <property type="match status" value="1"/>
</dbReference>
<dbReference type="SUPFAM" id="SSF48452">
    <property type="entry name" value="TPR-like"/>
    <property type="match status" value="1"/>
</dbReference>
<evidence type="ECO:0000259" key="2">
    <source>
        <dbReference type="PROSITE" id="PS50280"/>
    </source>
</evidence>
<sequence length="715" mass="80107">MNTHNVSDQPQFFQHLTEQKKKLRDAQSLKGQRPPLKPGRETIMKFHYSLMSRPKKQDAAAEKQSYLSTSFVPPPYPLYIQPLSALTKIMISDLLLETHHRGRYLVLRTVTPQDRLHGVMAIVEDERGDVSLLQLYHQEETGAFEDIFVQGGAVIATAETGFTAAAWKTKGNDCFNSGKLRGAIECYTRALDCSPTANEQTIIKLNRALVFLRSESFNAALLDLESAMTVNTKLTDKSLFRQAQAFYGLLRYRECCDVLKTLRQAYPDNAAAKTQLDRAICRLTEQTHGRYKFKQLYAEAEQLRPPYLDHATYIGPVCVRPSGIGGRGLFTTKAVAAGDLLLCEKAFAYAFVDEDGEKGNTRDISVLIDPVADTVTMGAHPELINMTIRKMYRNPSLASAVTHLHRGTYEPVDSASVDGTPVLDSFLVRRIIALNVFGCPLTSRTSYLRNITHTLQAQNHEFHSCGLWPTASYINHGCTNNATRAFIGDMMFVRATRNIPPDTELTWWYAPPADDMTHQDSLRKTWGFSCRCALCVDQQNTPNSVLHRCNALRREFHRLMETLKRTGNRDTKNAERVLAAAAATYPRPPSEVPRLSLWRLQLTMAGVFAQWVQPLKTVDYALGALASLGYVVEGGVPVPSPRRAVGSSMVMVREWGVMVVDVIDCWMFLREAYLHLLAPDLAAGAEGYARIAYRVYFGEDETFDETFGDKKPVLG</sequence>
<proteinExistence type="predicted"/>
<dbReference type="InterPro" id="IPR046341">
    <property type="entry name" value="SET_dom_sf"/>
</dbReference>
<dbReference type="SMART" id="SM00317">
    <property type="entry name" value="SET"/>
    <property type="match status" value="1"/>
</dbReference>
<dbReference type="InterPro" id="IPR053209">
    <property type="entry name" value="Gramillin-biosynth_MTr"/>
</dbReference>
<accession>A0AAJ0B9J4</accession>
<dbReference type="Proteomes" id="UP001239445">
    <property type="component" value="Unassembled WGS sequence"/>
</dbReference>
<organism evidence="3 4">
    <name type="scientific">Echria macrotheca</name>
    <dbReference type="NCBI Taxonomy" id="438768"/>
    <lineage>
        <taxon>Eukaryota</taxon>
        <taxon>Fungi</taxon>
        <taxon>Dikarya</taxon>
        <taxon>Ascomycota</taxon>
        <taxon>Pezizomycotina</taxon>
        <taxon>Sordariomycetes</taxon>
        <taxon>Sordariomycetidae</taxon>
        <taxon>Sordariales</taxon>
        <taxon>Schizotheciaceae</taxon>
        <taxon>Echria</taxon>
    </lineage>
</organism>
<dbReference type="InterPro" id="IPR001214">
    <property type="entry name" value="SET_dom"/>
</dbReference>
<dbReference type="SMART" id="SM00028">
    <property type="entry name" value="TPR"/>
    <property type="match status" value="2"/>
</dbReference>
<name>A0AAJ0B9J4_9PEZI</name>
<dbReference type="EMBL" id="MU839836">
    <property type="protein sequence ID" value="KAK1754186.1"/>
    <property type="molecule type" value="Genomic_DNA"/>
</dbReference>
<gene>
    <name evidence="3" type="ORF">QBC47DRAFT_453175</name>
</gene>
<dbReference type="Pfam" id="PF00856">
    <property type="entry name" value="SET"/>
    <property type="match status" value="1"/>
</dbReference>